<sequence>MKSDHERAGERPCILSDTRLLCGNRLVPLDQYYIYCYSYDIGFCNQRIIKIAIIDLRYFAYLTARIAVGIYPVQYTIESKKLNYIVTSGQRTVVSIEGCTTWSGLWDSQFINPRVQACLDEIVQYCLSYNCYHEVHIQKRVSNNLGAHVSLRLIQLICYALKLQNTVKNYCQSNCTCGGFNDECECPIPYLCSEVFVDAKQLHDNAVLFRASSPPGEETL</sequence>
<organism evidence="1 2">
    <name type="scientific">Paramuricea clavata</name>
    <name type="common">Red gorgonian</name>
    <name type="synonym">Violescent sea-whip</name>
    <dbReference type="NCBI Taxonomy" id="317549"/>
    <lineage>
        <taxon>Eukaryota</taxon>
        <taxon>Metazoa</taxon>
        <taxon>Cnidaria</taxon>
        <taxon>Anthozoa</taxon>
        <taxon>Octocorallia</taxon>
        <taxon>Malacalcyonacea</taxon>
        <taxon>Plexauridae</taxon>
        <taxon>Paramuricea</taxon>
    </lineage>
</organism>
<name>A0A6S7FMG3_PARCT</name>
<keyword evidence="2" id="KW-1185">Reference proteome</keyword>
<dbReference type="EMBL" id="CACRXK020000084">
    <property type="protein sequence ID" value="CAB3978033.1"/>
    <property type="molecule type" value="Genomic_DNA"/>
</dbReference>
<evidence type="ECO:0000313" key="1">
    <source>
        <dbReference type="EMBL" id="CAB3978033.1"/>
    </source>
</evidence>
<reference evidence="1" key="1">
    <citation type="submission" date="2020-04" db="EMBL/GenBank/DDBJ databases">
        <authorList>
            <person name="Alioto T."/>
            <person name="Alioto T."/>
            <person name="Gomez Garrido J."/>
        </authorList>
    </citation>
    <scope>NUCLEOTIDE SEQUENCE</scope>
    <source>
        <strain evidence="1">A484AB</strain>
    </source>
</reference>
<dbReference type="AlphaFoldDB" id="A0A6S7FMG3"/>
<proteinExistence type="predicted"/>
<gene>
    <name evidence="1" type="ORF">PACLA_8A038368</name>
</gene>
<protein>
    <submittedName>
        <fullName evidence="1">Uncharacterized protein</fullName>
    </submittedName>
</protein>
<comment type="caution">
    <text evidence="1">The sequence shown here is derived from an EMBL/GenBank/DDBJ whole genome shotgun (WGS) entry which is preliminary data.</text>
</comment>
<dbReference type="Proteomes" id="UP001152795">
    <property type="component" value="Unassembled WGS sequence"/>
</dbReference>
<evidence type="ECO:0000313" key="2">
    <source>
        <dbReference type="Proteomes" id="UP001152795"/>
    </source>
</evidence>
<accession>A0A6S7FMG3</accession>